<dbReference type="InterPro" id="IPR013563">
    <property type="entry name" value="Oligopep_ABC_C"/>
</dbReference>
<evidence type="ECO:0000256" key="2">
    <source>
        <dbReference type="ARBA" id="ARBA00022741"/>
    </source>
</evidence>
<dbReference type="GO" id="GO:0015833">
    <property type="term" value="P:peptide transport"/>
    <property type="evidence" value="ECO:0007669"/>
    <property type="project" value="InterPro"/>
</dbReference>
<gene>
    <name evidence="5" type="ORF">ENL47_03920</name>
</gene>
<feature type="domain" description="ABC transporter" evidence="4">
    <location>
        <begin position="8"/>
        <end position="257"/>
    </location>
</feature>
<dbReference type="InterPro" id="IPR003439">
    <property type="entry name" value="ABC_transporter-like_ATP-bd"/>
</dbReference>
<dbReference type="Pfam" id="PF08352">
    <property type="entry name" value="oligo_HPY"/>
    <property type="match status" value="1"/>
</dbReference>
<dbReference type="PANTHER" id="PTHR43230">
    <property type="entry name" value="ABC-TYPE DIPEPTIDE/OLIGOPEPTIDE TRANSPORT SYSTEM, ATPASE COMPONENT"/>
    <property type="match status" value="1"/>
</dbReference>
<organism evidence="5">
    <name type="scientific">Ignisphaera aggregans</name>
    <dbReference type="NCBI Taxonomy" id="334771"/>
    <lineage>
        <taxon>Archaea</taxon>
        <taxon>Thermoproteota</taxon>
        <taxon>Thermoprotei</taxon>
        <taxon>Desulfurococcales</taxon>
        <taxon>Desulfurococcaceae</taxon>
        <taxon>Ignisphaera</taxon>
    </lineage>
</organism>
<dbReference type="InterPro" id="IPR027417">
    <property type="entry name" value="P-loop_NTPase"/>
</dbReference>
<evidence type="ECO:0000313" key="5">
    <source>
        <dbReference type="EMBL" id="HHR95971.1"/>
    </source>
</evidence>
<proteinExistence type="predicted"/>
<dbReference type="PROSITE" id="PS00211">
    <property type="entry name" value="ABC_TRANSPORTER_1"/>
    <property type="match status" value="1"/>
</dbReference>
<reference evidence="5" key="1">
    <citation type="journal article" date="2020" name="mSystems">
        <title>Genome- and Community-Level Interaction Insights into Carbon Utilization and Element Cycling Functions of Hydrothermarchaeota in Hydrothermal Sediment.</title>
        <authorList>
            <person name="Zhou Z."/>
            <person name="Liu Y."/>
            <person name="Xu W."/>
            <person name="Pan J."/>
            <person name="Luo Z.H."/>
            <person name="Li M."/>
        </authorList>
    </citation>
    <scope>NUCLEOTIDE SEQUENCE [LARGE SCALE GENOMIC DNA]</scope>
    <source>
        <strain evidence="5">SpSt-1</strain>
    </source>
</reference>
<dbReference type="SUPFAM" id="SSF52540">
    <property type="entry name" value="P-loop containing nucleoside triphosphate hydrolases"/>
    <property type="match status" value="1"/>
</dbReference>
<protein>
    <submittedName>
        <fullName evidence="5">ABC transporter ATP-binding protein</fullName>
    </submittedName>
</protein>
<evidence type="ECO:0000256" key="1">
    <source>
        <dbReference type="ARBA" id="ARBA00022448"/>
    </source>
</evidence>
<keyword evidence="2" id="KW-0547">Nucleotide-binding</keyword>
<dbReference type="GO" id="GO:0005524">
    <property type="term" value="F:ATP binding"/>
    <property type="evidence" value="ECO:0007669"/>
    <property type="project" value="UniProtKB-KW"/>
</dbReference>
<dbReference type="EMBL" id="DRUB01000071">
    <property type="protein sequence ID" value="HHR95971.1"/>
    <property type="molecule type" value="Genomic_DNA"/>
</dbReference>
<accession>A0A7C5UUU2</accession>
<dbReference type="PANTHER" id="PTHR43230:SF3">
    <property type="entry name" value="ABC-TYPE DIPEPTIDE_OLIGOPEPTIDE TRANSPORT SYSTEM, ATPASE COMPONENT"/>
    <property type="match status" value="1"/>
</dbReference>
<comment type="caution">
    <text evidence="5">The sequence shown here is derived from an EMBL/GenBank/DDBJ whole genome shotgun (WGS) entry which is preliminary data.</text>
</comment>
<dbReference type="GO" id="GO:0016887">
    <property type="term" value="F:ATP hydrolysis activity"/>
    <property type="evidence" value="ECO:0007669"/>
    <property type="project" value="InterPro"/>
</dbReference>
<evidence type="ECO:0000259" key="4">
    <source>
        <dbReference type="PROSITE" id="PS50893"/>
    </source>
</evidence>
<keyword evidence="3 5" id="KW-0067">ATP-binding</keyword>
<dbReference type="Gene3D" id="3.40.50.300">
    <property type="entry name" value="P-loop containing nucleotide triphosphate hydrolases"/>
    <property type="match status" value="1"/>
</dbReference>
<sequence length="325" mass="37172">MQRYEDVLKIENLSKYYGYGLLGLKRFKALDNISFEVSIKPPSIFAVVGETGSGKTTLLRIILKLVKPDEGRILYRGIDIFKSHRGFISWYRKEVQPIFQDPYESFNPLRRVDSYLFDVAKRVTKVDKNGIEDYVDSVLRYVGLSLDKVQGKYPHEFSGGELQRIAIARAIAAKPTLILADEPVSMLDASLRVNILNLFKKIKDELGTSIIYVTHDLATAYYIADQIAVLYRGSLVELGSIDKVYENPRHPYTQLLLTSILEPDPKISEKIKPPKLSTIELKEFLAQGCKFAYRCPYVLKRCFEEEPPNVNISEAIVKCWLYEKS</sequence>
<evidence type="ECO:0000256" key="3">
    <source>
        <dbReference type="ARBA" id="ARBA00022840"/>
    </source>
</evidence>
<dbReference type="SMART" id="SM00382">
    <property type="entry name" value="AAA"/>
    <property type="match status" value="1"/>
</dbReference>
<dbReference type="InterPro" id="IPR003593">
    <property type="entry name" value="AAA+_ATPase"/>
</dbReference>
<dbReference type="NCBIfam" id="TIGR01727">
    <property type="entry name" value="oligo_HPY"/>
    <property type="match status" value="1"/>
</dbReference>
<name>A0A7C5UUU2_9CREN</name>
<dbReference type="AlphaFoldDB" id="A0A7C5UUU2"/>
<dbReference type="PROSITE" id="PS50893">
    <property type="entry name" value="ABC_TRANSPORTER_2"/>
    <property type="match status" value="1"/>
</dbReference>
<dbReference type="CDD" id="cd03257">
    <property type="entry name" value="ABC_NikE_OppD_transporters"/>
    <property type="match status" value="1"/>
</dbReference>
<dbReference type="InterPro" id="IPR017871">
    <property type="entry name" value="ABC_transporter-like_CS"/>
</dbReference>
<dbReference type="Pfam" id="PF00005">
    <property type="entry name" value="ABC_tran"/>
    <property type="match status" value="1"/>
</dbReference>
<keyword evidence="1" id="KW-0813">Transport</keyword>